<feature type="transmembrane region" description="Helical" evidence="5">
    <location>
        <begin position="77"/>
        <end position="97"/>
    </location>
</feature>
<comment type="caution">
    <text evidence="7">The sequence shown here is derived from an EMBL/GenBank/DDBJ whole genome shotgun (WGS) entry which is preliminary data.</text>
</comment>
<feature type="domain" description="Integral membrane bound transporter" evidence="6">
    <location>
        <begin position="202"/>
        <end position="327"/>
    </location>
</feature>
<dbReference type="Pfam" id="PF13515">
    <property type="entry name" value="FUSC_2"/>
    <property type="match status" value="1"/>
</dbReference>
<protein>
    <submittedName>
        <fullName evidence="7">FUSC family protein</fullName>
    </submittedName>
</protein>
<evidence type="ECO:0000256" key="4">
    <source>
        <dbReference type="ARBA" id="ARBA00023136"/>
    </source>
</evidence>
<keyword evidence="3 5" id="KW-1133">Transmembrane helix</keyword>
<dbReference type="EMBL" id="BAAALG010000011">
    <property type="protein sequence ID" value="GAA1108022.1"/>
    <property type="molecule type" value="Genomic_DNA"/>
</dbReference>
<organism evidence="7 8">
    <name type="scientific">Nocardioides dubius</name>
    <dbReference type="NCBI Taxonomy" id="317019"/>
    <lineage>
        <taxon>Bacteria</taxon>
        <taxon>Bacillati</taxon>
        <taxon>Actinomycetota</taxon>
        <taxon>Actinomycetes</taxon>
        <taxon>Propionibacteriales</taxon>
        <taxon>Nocardioidaceae</taxon>
        <taxon>Nocardioides</taxon>
    </lineage>
</organism>
<comment type="subcellular location">
    <subcellularLocation>
        <location evidence="1">Membrane</location>
        <topology evidence="1">Multi-pass membrane protein</topology>
    </subcellularLocation>
</comment>
<name>A0ABP4EG81_9ACTN</name>
<feature type="transmembrane region" description="Helical" evidence="5">
    <location>
        <begin position="246"/>
        <end position="272"/>
    </location>
</feature>
<feature type="transmembrane region" description="Helical" evidence="5">
    <location>
        <begin position="315"/>
        <end position="335"/>
    </location>
</feature>
<sequence>MPASPVDPDRGPAGRIGLFHLKDSPGAHRVALRAGLSVAVPLLACLALDHPEWTLYAAFGAFTSLYGRNHIHLPRAVMQASAGVALTLTVVAGAAMARAGITDLRLLLGSLVVVMLGQLIAERQDWHPPGPIFLSFAFGAVASAPPLHDSLWVPAAVAGLTALFGVVIGNVGAVVRRQRSDHAPSPRPLSGHAVRLGIGVLLAGSLALASGLGHPYWAIVALVAALAGPDLASRSARAWHRVLGTLAGLLPAAILLSLPLSPVGIVLTVVVLQVLTELVVGRNYALALLCITPMALLMGQLAAERPIGGLLLDRGAETAIGGAVALAMIVAERLASRRRAR</sequence>
<proteinExistence type="predicted"/>
<evidence type="ECO:0000256" key="5">
    <source>
        <dbReference type="SAM" id="Phobius"/>
    </source>
</evidence>
<dbReference type="InterPro" id="IPR049453">
    <property type="entry name" value="Memb_transporter_dom"/>
</dbReference>
<dbReference type="RefSeq" id="WP_343995639.1">
    <property type="nucleotide sequence ID" value="NZ_BAAALG010000011.1"/>
</dbReference>
<feature type="transmembrane region" description="Helical" evidence="5">
    <location>
        <begin position="151"/>
        <end position="175"/>
    </location>
</feature>
<keyword evidence="4 5" id="KW-0472">Membrane</keyword>
<gene>
    <name evidence="7" type="ORF">GCM10009668_30160</name>
</gene>
<feature type="transmembrane region" description="Helical" evidence="5">
    <location>
        <begin position="196"/>
        <end position="226"/>
    </location>
</feature>
<reference evidence="8" key="1">
    <citation type="journal article" date="2019" name="Int. J. Syst. Evol. Microbiol.">
        <title>The Global Catalogue of Microorganisms (GCM) 10K type strain sequencing project: providing services to taxonomists for standard genome sequencing and annotation.</title>
        <authorList>
            <consortium name="The Broad Institute Genomics Platform"/>
            <consortium name="The Broad Institute Genome Sequencing Center for Infectious Disease"/>
            <person name="Wu L."/>
            <person name="Ma J."/>
        </authorList>
    </citation>
    <scope>NUCLEOTIDE SEQUENCE [LARGE SCALE GENOMIC DNA]</scope>
    <source>
        <strain evidence="8">JCM 13008</strain>
    </source>
</reference>
<keyword evidence="2 5" id="KW-0812">Transmembrane</keyword>
<feature type="transmembrane region" description="Helical" evidence="5">
    <location>
        <begin position="104"/>
        <end position="121"/>
    </location>
</feature>
<dbReference type="Proteomes" id="UP001501581">
    <property type="component" value="Unassembled WGS sequence"/>
</dbReference>
<evidence type="ECO:0000256" key="3">
    <source>
        <dbReference type="ARBA" id="ARBA00022989"/>
    </source>
</evidence>
<accession>A0ABP4EG81</accession>
<evidence type="ECO:0000313" key="7">
    <source>
        <dbReference type="EMBL" id="GAA1108022.1"/>
    </source>
</evidence>
<keyword evidence="8" id="KW-1185">Reference proteome</keyword>
<evidence type="ECO:0000259" key="6">
    <source>
        <dbReference type="Pfam" id="PF13515"/>
    </source>
</evidence>
<evidence type="ECO:0000256" key="2">
    <source>
        <dbReference type="ARBA" id="ARBA00022692"/>
    </source>
</evidence>
<feature type="transmembrane region" description="Helical" evidence="5">
    <location>
        <begin position="284"/>
        <end position="303"/>
    </location>
</feature>
<evidence type="ECO:0000313" key="8">
    <source>
        <dbReference type="Proteomes" id="UP001501581"/>
    </source>
</evidence>
<evidence type="ECO:0000256" key="1">
    <source>
        <dbReference type="ARBA" id="ARBA00004141"/>
    </source>
</evidence>